<dbReference type="CDD" id="cd16495">
    <property type="entry name" value="RING_CH-C4HC3_MARCH"/>
    <property type="match status" value="1"/>
</dbReference>
<dbReference type="InterPro" id="IPR011016">
    <property type="entry name" value="Znf_RING-CH"/>
</dbReference>
<keyword evidence="2" id="KW-0863">Zinc-finger</keyword>
<feature type="region of interest" description="Disordered" evidence="4">
    <location>
        <begin position="497"/>
        <end position="536"/>
    </location>
</feature>
<dbReference type="PANTHER" id="PTHR46158">
    <property type="entry name" value="OS02G0165000 PROTEIN"/>
    <property type="match status" value="1"/>
</dbReference>
<evidence type="ECO:0000256" key="4">
    <source>
        <dbReference type="SAM" id="MobiDB-lite"/>
    </source>
</evidence>
<gene>
    <name evidence="7" type="ORF">QVD17_32862</name>
</gene>
<keyword evidence="1" id="KW-0479">Metal-binding</keyword>
<dbReference type="Proteomes" id="UP001229421">
    <property type="component" value="Unassembled WGS sequence"/>
</dbReference>
<proteinExistence type="predicted"/>
<keyword evidence="5" id="KW-0472">Membrane</keyword>
<feature type="transmembrane region" description="Helical" evidence="5">
    <location>
        <begin position="411"/>
        <end position="432"/>
    </location>
</feature>
<dbReference type="Gene3D" id="3.30.40.10">
    <property type="entry name" value="Zinc/RING finger domain, C3HC4 (zinc finger)"/>
    <property type="match status" value="1"/>
</dbReference>
<feature type="compositionally biased region" description="Low complexity" evidence="4">
    <location>
        <begin position="466"/>
        <end position="484"/>
    </location>
</feature>
<dbReference type="EMBL" id="JAUHHV010000009">
    <property type="protein sequence ID" value="KAK1411970.1"/>
    <property type="molecule type" value="Genomic_DNA"/>
</dbReference>
<evidence type="ECO:0000256" key="5">
    <source>
        <dbReference type="SAM" id="Phobius"/>
    </source>
</evidence>
<evidence type="ECO:0000256" key="1">
    <source>
        <dbReference type="ARBA" id="ARBA00022723"/>
    </source>
</evidence>
<dbReference type="Pfam" id="PF12906">
    <property type="entry name" value="RINGv"/>
    <property type="match status" value="1"/>
</dbReference>
<feature type="compositionally biased region" description="Pro residues" evidence="4">
    <location>
        <begin position="504"/>
        <end position="520"/>
    </location>
</feature>
<feature type="compositionally biased region" description="Basic residues" evidence="4">
    <location>
        <begin position="525"/>
        <end position="536"/>
    </location>
</feature>
<dbReference type="AlphaFoldDB" id="A0AAD8K2K1"/>
<evidence type="ECO:0000256" key="2">
    <source>
        <dbReference type="ARBA" id="ARBA00022771"/>
    </source>
</evidence>
<accession>A0AAD8K2K1</accession>
<sequence>MNFSLKVGEEVPDHSSSSQDVIVPIQMGENYLKEQNLVLEMPSRTLHSSSSHEFVQINMPPPPPPPPLPPRFHKKVNFKVATSPETKSLKKNLLPKPSLKNRSTVLDVMIPASSGSSPQEKSSIGRSWSLTKMFTKLTTPSLPFTPIGHSNVPESGLRRAGGSLNLQTKVHNHIHRSQSVPIINEKIHYKQADSYFRVIRTTPRMKDFDVMTPTSTSDDDDADGDDIAEEEAVCRICLIELCEGGETLKMECSCKGELALAHKECAIKWFSIKGNKTCDVCHQDVENLPVTLLRIQSTAINRDNATTETHDHHVEVNAYGDIYRVWQETPILVIVSTLVYFCFLEELLVEKMHASSIALSLPFSCVLGILSSMTSSAMVKQNYVWLYASIQFAFVVIFGHIFRYVVNVDPILAAIVATFAGCGVAICGKCIVVEVLRLIRWWPGVSNRQRDSLVIETAPPSPLLTSDTPLSVSLPSPSSPPTSSYIATQNVFHLDSPQHEAALPPQPVSPPAPPPPPPQPTLSSLHHRLHHPYKES</sequence>
<evidence type="ECO:0000259" key="6">
    <source>
        <dbReference type="PROSITE" id="PS51292"/>
    </source>
</evidence>
<evidence type="ECO:0000256" key="3">
    <source>
        <dbReference type="ARBA" id="ARBA00022833"/>
    </source>
</evidence>
<evidence type="ECO:0000313" key="7">
    <source>
        <dbReference type="EMBL" id="KAK1411970.1"/>
    </source>
</evidence>
<keyword evidence="5" id="KW-0812">Transmembrane</keyword>
<organism evidence="7 8">
    <name type="scientific">Tagetes erecta</name>
    <name type="common">African marigold</name>
    <dbReference type="NCBI Taxonomy" id="13708"/>
    <lineage>
        <taxon>Eukaryota</taxon>
        <taxon>Viridiplantae</taxon>
        <taxon>Streptophyta</taxon>
        <taxon>Embryophyta</taxon>
        <taxon>Tracheophyta</taxon>
        <taxon>Spermatophyta</taxon>
        <taxon>Magnoliopsida</taxon>
        <taxon>eudicotyledons</taxon>
        <taxon>Gunneridae</taxon>
        <taxon>Pentapetalae</taxon>
        <taxon>asterids</taxon>
        <taxon>campanulids</taxon>
        <taxon>Asterales</taxon>
        <taxon>Asteraceae</taxon>
        <taxon>Asteroideae</taxon>
        <taxon>Heliantheae alliance</taxon>
        <taxon>Tageteae</taxon>
        <taxon>Tagetes</taxon>
    </lineage>
</organism>
<keyword evidence="3" id="KW-0862">Zinc</keyword>
<keyword evidence="8" id="KW-1185">Reference proteome</keyword>
<feature type="domain" description="RING-CH-type" evidence="6">
    <location>
        <begin position="226"/>
        <end position="288"/>
    </location>
</feature>
<reference evidence="7" key="1">
    <citation type="journal article" date="2023" name="bioRxiv">
        <title>Improved chromosome-level genome assembly for marigold (Tagetes erecta).</title>
        <authorList>
            <person name="Jiang F."/>
            <person name="Yuan L."/>
            <person name="Wang S."/>
            <person name="Wang H."/>
            <person name="Xu D."/>
            <person name="Wang A."/>
            <person name="Fan W."/>
        </authorList>
    </citation>
    <scope>NUCLEOTIDE SEQUENCE</scope>
    <source>
        <strain evidence="7">WSJ</strain>
        <tissue evidence="7">Leaf</tissue>
    </source>
</reference>
<dbReference type="SMART" id="SM00744">
    <property type="entry name" value="RINGv"/>
    <property type="match status" value="1"/>
</dbReference>
<keyword evidence="5" id="KW-1133">Transmembrane helix</keyword>
<dbReference type="PANTHER" id="PTHR46158:SF15">
    <property type="entry name" value="E3 UBIQUITIN-PROTEIN LIGASE MARCH"/>
    <property type="match status" value="1"/>
</dbReference>
<dbReference type="GO" id="GO:0008270">
    <property type="term" value="F:zinc ion binding"/>
    <property type="evidence" value="ECO:0007669"/>
    <property type="project" value="UniProtKB-KW"/>
</dbReference>
<feature type="transmembrane region" description="Helical" evidence="5">
    <location>
        <begin position="384"/>
        <end position="405"/>
    </location>
</feature>
<dbReference type="InterPro" id="IPR013083">
    <property type="entry name" value="Znf_RING/FYVE/PHD"/>
</dbReference>
<protein>
    <recommendedName>
        <fullName evidence="6">RING-CH-type domain-containing protein</fullName>
    </recommendedName>
</protein>
<dbReference type="SUPFAM" id="SSF57850">
    <property type="entry name" value="RING/U-box"/>
    <property type="match status" value="1"/>
</dbReference>
<comment type="caution">
    <text evidence="7">The sequence shown here is derived from an EMBL/GenBank/DDBJ whole genome shotgun (WGS) entry which is preliminary data.</text>
</comment>
<evidence type="ECO:0000313" key="8">
    <source>
        <dbReference type="Proteomes" id="UP001229421"/>
    </source>
</evidence>
<dbReference type="PROSITE" id="PS51292">
    <property type="entry name" value="ZF_RING_CH"/>
    <property type="match status" value="1"/>
</dbReference>
<name>A0AAD8K2K1_TARER</name>
<feature type="region of interest" description="Disordered" evidence="4">
    <location>
        <begin position="466"/>
        <end position="485"/>
    </location>
</feature>
<feature type="transmembrane region" description="Helical" evidence="5">
    <location>
        <begin position="354"/>
        <end position="372"/>
    </location>
</feature>